<comment type="caution">
    <text evidence="3">The sequence shown here is derived from an EMBL/GenBank/DDBJ whole genome shotgun (WGS) entry which is preliminary data.</text>
</comment>
<feature type="transmembrane region" description="Helical" evidence="1">
    <location>
        <begin position="12"/>
        <end position="29"/>
    </location>
</feature>
<name>A0A326RRP6_9BACT</name>
<dbReference type="Pfam" id="PF11127">
    <property type="entry name" value="YgaP-like_TM"/>
    <property type="match status" value="1"/>
</dbReference>
<dbReference type="EMBL" id="QKTX01000004">
    <property type="protein sequence ID" value="PZV84382.1"/>
    <property type="molecule type" value="Genomic_DNA"/>
</dbReference>
<dbReference type="Proteomes" id="UP000248917">
    <property type="component" value="Unassembled WGS sequence"/>
</dbReference>
<organism evidence="3 4">
    <name type="scientific">Algoriphagus aquaeductus</name>
    <dbReference type="NCBI Taxonomy" id="475299"/>
    <lineage>
        <taxon>Bacteria</taxon>
        <taxon>Pseudomonadati</taxon>
        <taxon>Bacteroidota</taxon>
        <taxon>Cytophagia</taxon>
        <taxon>Cytophagales</taxon>
        <taxon>Cyclobacteriaceae</taxon>
        <taxon>Algoriphagus</taxon>
    </lineage>
</organism>
<protein>
    <recommendedName>
        <fullName evidence="2">Inner membrane protein YgaP-like transmembrane domain-containing protein</fullName>
    </recommendedName>
</protein>
<dbReference type="AlphaFoldDB" id="A0A326RRP6"/>
<feature type="domain" description="Inner membrane protein YgaP-like transmembrane" evidence="2">
    <location>
        <begin position="1"/>
        <end position="67"/>
    </location>
</feature>
<feature type="transmembrane region" description="Helical" evidence="1">
    <location>
        <begin position="35"/>
        <end position="59"/>
    </location>
</feature>
<dbReference type="InterPro" id="IPR021309">
    <property type="entry name" value="YgaP-like_TM"/>
</dbReference>
<accession>A0A326RRP6</accession>
<evidence type="ECO:0000313" key="3">
    <source>
        <dbReference type="EMBL" id="PZV84382.1"/>
    </source>
</evidence>
<evidence type="ECO:0000259" key="2">
    <source>
        <dbReference type="Pfam" id="PF11127"/>
    </source>
</evidence>
<evidence type="ECO:0000313" key="4">
    <source>
        <dbReference type="Proteomes" id="UP000248917"/>
    </source>
</evidence>
<reference evidence="3 4" key="1">
    <citation type="submission" date="2018-06" db="EMBL/GenBank/DDBJ databases">
        <title>Genomic Encyclopedia of Archaeal and Bacterial Type Strains, Phase II (KMG-II): from individual species to whole genera.</title>
        <authorList>
            <person name="Goeker M."/>
        </authorList>
    </citation>
    <scope>NUCLEOTIDE SEQUENCE [LARGE SCALE GENOMIC DNA]</scope>
    <source>
        <strain evidence="3 4">T4</strain>
    </source>
</reference>
<gene>
    <name evidence="3" type="ORF">CLV31_10430</name>
</gene>
<sequence>MKKNMGNIDKSIRLLVAAVLTALYFLGVVDGTLGVVALVIVGVFVLTSVISFCPLYALFGINTCKTKSA</sequence>
<keyword evidence="1" id="KW-0812">Transmembrane</keyword>
<dbReference type="RefSeq" id="WP_111392068.1">
    <property type="nucleotide sequence ID" value="NZ_JBKBOX010000035.1"/>
</dbReference>
<evidence type="ECO:0000256" key="1">
    <source>
        <dbReference type="SAM" id="Phobius"/>
    </source>
</evidence>
<dbReference type="OrthoDB" id="9804804at2"/>
<proteinExistence type="predicted"/>
<keyword evidence="1" id="KW-1133">Transmembrane helix</keyword>
<keyword evidence="1" id="KW-0472">Membrane</keyword>
<keyword evidence="4" id="KW-1185">Reference proteome</keyword>